<gene>
    <name evidence="1" type="ORF">SAMN04487940_114112</name>
</gene>
<protein>
    <submittedName>
        <fullName evidence="1">Uncharacterized protein</fullName>
    </submittedName>
</protein>
<reference evidence="1 2" key="1">
    <citation type="submission" date="2016-10" db="EMBL/GenBank/DDBJ databases">
        <authorList>
            <person name="Varghese N."/>
            <person name="Submissions S."/>
        </authorList>
    </citation>
    <scope>NUCLEOTIDE SEQUENCE [LARGE SCALE GENOMIC DNA]</scope>
    <source>
        <strain evidence="1 2">FF3</strain>
    </source>
</reference>
<dbReference type="RefSeq" id="WP_074837722.1">
    <property type="nucleotide sequence ID" value="NZ_CATLUV010000036.1"/>
</dbReference>
<accession>A0A975ZPR6</accession>
<evidence type="ECO:0000313" key="2">
    <source>
        <dbReference type="Proteomes" id="UP000182932"/>
    </source>
</evidence>
<dbReference type="GeneID" id="80819775"/>
<evidence type="ECO:0000313" key="1">
    <source>
        <dbReference type="EMBL" id="SEJ93779.1"/>
    </source>
</evidence>
<organism evidence="1 2">
    <name type="scientific">Marinovum algicola</name>
    <dbReference type="NCBI Taxonomy" id="42444"/>
    <lineage>
        <taxon>Bacteria</taxon>
        <taxon>Pseudomonadati</taxon>
        <taxon>Pseudomonadota</taxon>
        <taxon>Alphaproteobacteria</taxon>
        <taxon>Rhodobacterales</taxon>
        <taxon>Roseobacteraceae</taxon>
        <taxon>Marinovum</taxon>
    </lineage>
</organism>
<dbReference type="EMBL" id="FNYY01000014">
    <property type="protein sequence ID" value="SEJ93779.1"/>
    <property type="molecule type" value="Genomic_DNA"/>
</dbReference>
<dbReference type="AlphaFoldDB" id="A0A975ZPR6"/>
<proteinExistence type="predicted"/>
<keyword evidence="2" id="KW-1185">Reference proteome</keyword>
<dbReference type="Proteomes" id="UP000182932">
    <property type="component" value="Unassembled WGS sequence"/>
</dbReference>
<sequence length="248" mass="26720">MLGQQVLDLIWEDGVAMPDAETSRYFLNLFSRILPVRTAPLVAGAACERPLAMSDSLELAPGLPLGDVLVEELPLDLDYDTLVVMLPSGEQNLGSLLGGAVAESLILALSLGEMPLERENEALHALAQAALRRAAELEGAGAALDMAGFRRGMALGLGRYWMAGETLTATPDFLTSPAMIAHLTRLDPDFAEPDLCLFGSRLLDVSSEPLALEEWIGRTSMMLRACLGAPESEFEPLPQDISARFNFH</sequence>
<name>A0A975ZPR6_9RHOB</name>
<comment type="caution">
    <text evidence="1">The sequence shown here is derived from an EMBL/GenBank/DDBJ whole genome shotgun (WGS) entry which is preliminary data.</text>
</comment>